<reference evidence="1 2" key="1">
    <citation type="journal article" date="2024" name="Nat. Commun.">
        <title>Phylogenomics reveals the evolutionary origins of lichenization in chlorophyte algae.</title>
        <authorList>
            <person name="Puginier C."/>
            <person name="Libourel C."/>
            <person name="Otte J."/>
            <person name="Skaloud P."/>
            <person name="Haon M."/>
            <person name="Grisel S."/>
            <person name="Petersen M."/>
            <person name="Berrin J.G."/>
            <person name="Delaux P.M."/>
            <person name="Dal Grande F."/>
            <person name="Keller J."/>
        </authorList>
    </citation>
    <scope>NUCLEOTIDE SEQUENCE [LARGE SCALE GENOMIC DNA]</scope>
    <source>
        <strain evidence="1 2">SAG 2145</strain>
    </source>
</reference>
<accession>A0AAW1RES3</accession>
<evidence type="ECO:0000313" key="2">
    <source>
        <dbReference type="Proteomes" id="UP001438707"/>
    </source>
</evidence>
<keyword evidence="2" id="KW-1185">Reference proteome</keyword>
<dbReference type="EMBL" id="JALJOS010000012">
    <property type="protein sequence ID" value="KAK9832308.1"/>
    <property type="molecule type" value="Genomic_DNA"/>
</dbReference>
<organism evidence="1 2">
    <name type="scientific">Apatococcus lobatus</name>
    <dbReference type="NCBI Taxonomy" id="904363"/>
    <lineage>
        <taxon>Eukaryota</taxon>
        <taxon>Viridiplantae</taxon>
        <taxon>Chlorophyta</taxon>
        <taxon>core chlorophytes</taxon>
        <taxon>Trebouxiophyceae</taxon>
        <taxon>Chlorellales</taxon>
        <taxon>Chlorellaceae</taxon>
        <taxon>Apatococcus</taxon>
    </lineage>
</organism>
<dbReference type="Proteomes" id="UP001438707">
    <property type="component" value="Unassembled WGS sequence"/>
</dbReference>
<sequence>MDQAVPLGTYEYITQSARGPAGRHALVVLDLSGLNLQEAARLLKPYITQPLKVYTFNGAYIDDHGPPFLPVFSMVKDFKKKARKKLKDSTNERQRLFRMQSGSRAGKSRFLEELRRRQEHYNQPDTPHHEDYGRGFVIDLNFNGNGDPYDTHRDGKIAPSQLLGQRIFARHFLSCSLEVLHSILLATCPRGQQDFLSRLTLPAVMTSL</sequence>
<evidence type="ECO:0000313" key="1">
    <source>
        <dbReference type="EMBL" id="KAK9832308.1"/>
    </source>
</evidence>
<name>A0AAW1RES3_9CHLO</name>
<protein>
    <submittedName>
        <fullName evidence="1">Uncharacterized protein</fullName>
    </submittedName>
</protein>
<gene>
    <name evidence="1" type="ORF">WJX74_005853</name>
</gene>
<comment type="caution">
    <text evidence="1">The sequence shown here is derived from an EMBL/GenBank/DDBJ whole genome shotgun (WGS) entry which is preliminary data.</text>
</comment>
<dbReference type="AlphaFoldDB" id="A0AAW1RES3"/>
<proteinExistence type="predicted"/>